<evidence type="ECO:0000259" key="1">
    <source>
        <dbReference type="Pfam" id="PF11563"/>
    </source>
</evidence>
<dbReference type="InterPro" id="IPR012292">
    <property type="entry name" value="Globin/Proto"/>
</dbReference>
<dbReference type="GO" id="GO:0020037">
    <property type="term" value="F:heme binding"/>
    <property type="evidence" value="ECO:0007669"/>
    <property type="project" value="InterPro"/>
</dbReference>
<proteinExistence type="predicted"/>
<dbReference type="Pfam" id="PF11563">
    <property type="entry name" value="Protoglobin"/>
    <property type="match status" value="1"/>
</dbReference>
<protein>
    <recommendedName>
        <fullName evidence="1">Globin-sensor domain-containing protein</fullName>
    </recommendedName>
</protein>
<name>A0A3B1B9W6_9ZZZZ</name>
<accession>A0A3B1B9W6</accession>
<dbReference type="InterPro" id="IPR039379">
    <property type="entry name" value="Protoglobin_sensor_dom"/>
</dbReference>
<dbReference type="CDD" id="cd01068">
    <property type="entry name" value="globin_sensor"/>
    <property type="match status" value="1"/>
</dbReference>
<dbReference type="GO" id="GO:0019825">
    <property type="term" value="F:oxygen binding"/>
    <property type="evidence" value="ECO:0007669"/>
    <property type="project" value="InterPro"/>
</dbReference>
<sequence length="187" mass="21052">MKDVDFNKLMNYARSFSKYTPEREAILVKASQDILPKLAVVTDSFYATLESIPEARPFIESRLDTLKSTHHQWLEGLLEGPCDLSYTEMMYKVGDVHVKVNLPVEFMAGGISLIQDAFIPLITEIYADDPVRTRSVLEAINAALGFSLMVMQESYQASSLAEELERFLAITGMSRPLFNNLAEAYKS</sequence>
<dbReference type="EMBL" id="UOFY01000027">
    <property type="protein sequence ID" value="VAX08218.1"/>
    <property type="molecule type" value="Genomic_DNA"/>
</dbReference>
<dbReference type="AlphaFoldDB" id="A0A3B1B9W6"/>
<feature type="domain" description="Globin-sensor" evidence="1">
    <location>
        <begin position="8"/>
        <end position="157"/>
    </location>
</feature>
<dbReference type="InterPro" id="IPR009050">
    <property type="entry name" value="Globin-like_sf"/>
</dbReference>
<reference evidence="2" key="1">
    <citation type="submission" date="2018-06" db="EMBL/GenBank/DDBJ databases">
        <authorList>
            <person name="Zhirakovskaya E."/>
        </authorList>
    </citation>
    <scope>NUCLEOTIDE SEQUENCE</scope>
</reference>
<dbReference type="Gene3D" id="1.10.490.10">
    <property type="entry name" value="Globins"/>
    <property type="match status" value="1"/>
</dbReference>
<dbReference type="SUPFAM" id="SSF46458">
    <property type="entry name" value="Globin-like"/>
    <property type="match status" value="1"/>
</dbReference>
<gene>
    <name evidence="2" type="ORF">MNBD_GAMMA25-476</name>
</gene>
<evidence type="ECO:0000313" key="2">
    <source>
        <dbReference type="EMBL" id="VAX08218.1"/>
    </source>
</evidence>
<organism evidence="2">
    <name type="scientific">hydrothermal vent metagenome</name>
    <dbReference type="NCBI Taxonomy" id="652676"/>
    <lineage>
        <taxon>unclassified sequences</taxon>
        <taxon>metagenomes</taxon>
        <taxon>ecological metagenomes</taxon>
    </lineage>
</organism>
<dbReference type="InterPro" id="IPR044398">
    <property type="entry name" value="Globin-sensor_dom"/>
</dbReference>